<dbReference type="EMBL" id="CAUJNA010003602">
    <property type="protein sequence ID" value="CAJ1405786.1"/>
    <property type="molecule type" value="Genomic_DNA"/>
</dbReference>
<sequence length="668" mass="73323">MRALRVANLYLWSMVPVKVQFLRPDLAKAPLRRDHFLQTVWQDEKELLQELRVKGRHFKKSHKASPHSFCASGWWKASALADCNHELLQNLRFLKGELPALREEGGVPDLVPPHVCRLSGLPEELAAQHLAWSHCLADAVQFHVGCAYSLLFAKRDLVEAAAHLQIAALNWLVCDGCRVDGSGFGSGTAALDDLLWRFGLVVPEVLALQDVRWEQDPARYALAATAAAAPAPAFAWRGSDRVAPGFGRSRCQALLRPPLCVQERYLVLGDFAADSELLTRPLPSCHYERQKPTSVGLRMKPMSLEDARAAFAGRAPGACTMAAPEVLLLAVPVHPQMTQHFTSAMIWFLGALAWFHGPTGKKLLAALWAAAGSHPHLGTAPAGLFPNTTEVVLVPSPGRNLDPNEMLLKELFGLLSEQPVRSLLPYEGCRCYRRGAVWGVLEAPFSGPGDLAWPDSSALRAVVSQRAHQAVAQGRARWSKAWESAGVRTLLVERCSQGGCPKRNVTNFPLLTAALRRQKQLALAQIRLHELPLLEQVQVMLETQVMLAVFGATLAWIPLMQPGSYVIELHPGPPESLTLWGSCWTQPYTLFPSPGASPGVAWDVNPRSEFGSWARAARVHYACVAKPAATNRRCLRTLSVEQFEVPSFEVDVDMAAGLALDAARRLSR</sequence>
<gene>
    <name evidence="1" type="ORF">EVOR1521_LOCUS27915</name>
</gene>
<dbReference type="Proteomes" id="UP001178507">
    <property type="component" value="Unassembled WGS sequence"/>
</dbReference>
<dbReference type="AlphaFoldDB" id="A0AA36NIZ0"/>
<name>A0AA36NIZ0_9DINO</name>
<organism evidence="1 2">
    <name type="scientific">Effrenium voratum</name>
    <dbReference type="NCBI Taxonomy" id="2562239"/>
    <lineage>
        <taxon>Eukaryota</taxon>
        <taxon>Sar</taxon>
        <taxon>Alveolata</taxon>
        <taxon>Dinophyceae</taxon>
        <taxon>Suessiales</taxon>
        <taxon>Symbiodiniaceae</taxon>
        <taxon>Effrenium</taxon>
    </lineage>
</organism>
<protein>
    <submittedName>
        <fullName evidence="1">Uncharacterized protein</fullName>
    </submittedName>
</protein>
<proteinExistence type="predicted"/>
<evidence type="ECO:0000313" key="1">
    <source>
        <dbReference type="EMBL" id="CAJ1405786.1"/>
    </source>
</evidence>
<reference evidence="1" key="1">
    <citation type="submission" date="2023-08" db="EMBL/GenBank/DDBJ databases">
        <authorList>
            <person name="Chen Y."/>
            <person name="Shah S."/>
            <person name="Dougan E. K."/>
            <person name="Thang M."/>
            <person name="Chan C."/>
        </authorList>
    </citation>
    <scope>NUCLEOTIDE SEQUENCE</scope>
</reference>
<keyword evidence="2" id="KW-1185">Reference proteome</keyword>
<evidence type="ECO:0000313" key="2">
    <source>
        <dbReference type="Proteomes" id="UP001178507"/>
    </source>
</evidence>
<comment type="caution">
    <text evidence="1">The sequence shown here is derived from an EMBL/GenBank/DDBJ whole genome shotgun (WGS) entry which is preliminary data.</text>
</comment>
<accession>A0AA36NIZ0</accession>